<accession>A0A382J6L9</accession>
<protein>
    <submittedName>
        <fullName evidence="3">Uncharacterized protein</fullName>
    </submittedName>
</protein>
<dbReference type="GO" id="GO:0051301">
    <property type="term" value="P:cell division"/>
    <property type="evidence" value="ECO:0007669"/>
    <property type="project" value="InterPro"/>
</dbReference>
<dbReference type="InterPro" id="IPR011990">
    <property type="entry name" value="TPR-like_helical_dom_sf"/>
</dbReference>
<sequence length="293" mass="33418">DLRTLERAVYSESFSTSSKNSSTQDITGQNAEDVLTKHLLKLSEIEKQFQELTNKYEEINFKMDKLSSRLSKVQADNQLRFQNLENKTTINNTENNSLTSLPKTETKQKKVLPGSSQPQDLGTISYKDMTTNSETQVVQSVESTNTISTETFQSEEKILPKGTPKEQYEFATSFLKVGDYNMAERAFREFVDNNPDNKFSGNAQYWYAETFRIRQLYTDAASAYLEGYQKYPKSEKAPINLLKLGVSLVQIGEKDQGCLMIAGVKKQYPNATQSVLQKAKYEEKKFECKKENS</sequence>
<feature type="region of interest" description="Disordered" evidence="2">
    <location>
        <begin position="87"/>
        <end position="121"/>
    </location>
</feature>
<gene>
    <name evidence="3" type="ORF">METZ01_LOCUS260390</name>
</gene>
<dbReference type="AlphaFoldDB" id="A0A382J6L9"/>
<dbReference type="SUPFAM" id="SSF48452">
    <property type="entry name" value="TPR-like"/>
    <property type="match status" value="1"/>
</dbReference>
<organism evidence="3">
    <name type="scientific">marine metagenome</name>
    <dbReference type="NCBI Taxonomy" id="408172"/>
    <lineage>
        <taxon>unclassified sequences</taxon>
        <taxon>metagenomes</taxon>
        <taxon>ecological metagenomes</taxon>
    </lineage>
</organism>
<proteinExistence type="inferred from homology"/>
<dbReference type="NCBIfam" id="TIGR02795">
    <property type="entry name" value="tol_pal_ybgF"/>
    <property type="match status" value="1"/>
</dbReference>
<evidence type="ECO:0000256" key="1">
    <source>
        <dbReference type="SAM" id="Coils"/>
    </source>
</evidence>
<dbReference type="PROSITE" id="PS50005">
    <property type="entry name" value="TPR"/>
    <property type="match status" value="1"/>
</dbReference>
<dbReference type="HAMAP" id="MF_02066">
    <property type="entry name" value="CpoB"/>
    <property type="match status" value="1"/>
</dbReference>
<dbReference type="InterPro" id="IPR034706">
    <property type="entry name" value="CpoB"/>
</dbReference>
<dbReference type="InterPro" id="IPR019734">
    <property type="entry name" value="TPR_rpt"/>
</dbReference>
<dbReference type="EMBL" id="UINC01072121">
    <property type="protein sequence ID" value="SVC07536.1"/>
    <property type="molecule type" value="Genomic_DNA"/>
</dbReference>
<feature type="compositionally biased region" description="Low complexity" evidence="2">
    <location>
        <begin position="87"/>
        <end position="96"/>
    </location>
</feature>
<dbReference type="InterPro" id="IPR014162">
    <property type="entry name" value="CpoB_C"/>
</dbReference>
<dbReference type="Gene3D" id="1.25.40.10">
    <property type="entry name" value="Tetratricopeptide repeat domain"/>
    <property type="match status" value="1"/>
</dbReference>
<feature type="coiled-coil region" evidence="1">
    <location>
        <begin position="35"/>
        <end position="69"/>
    </location>
</feature>
<evidence type="ECO:0000313" key="3">
    <source>
        <dbReference type="EMBL" id="SVC07536.1"/>
    </source>
</evidence>
<keyword evidence="1" id="KW-0175">Coiled coil</keyword>
<feature type="non-terminal residue" evidence="3">
    <location>
        <position position="1"/>
    </location>
</feature>
<name>A0A382J6L9_9ZZZZ</name>
<reference evidence="3" key="1">
    <citation type="submission" date="2018-05" db="EMBL/GenBank/DDBJ databases">
        <authorList>
            <person name="Lanie J.A."/>
            <person name="Ng W.-L."/>
            <person name="Kazmierczak K.M."/>
            <person name="Andrzejewski T.M."/>
            <person name="Davidsen T.M."/>
            <person name="Wayne K.J."/>
            <person name="Tettelin H."/>
            <person name="Glass J.I."/>
            <person name="Rusch D."/>
            <person name="Podicherti R."/>
            <person name="Tsui H.-C.T."/>
            <person name="Winkler M.E."/>
        </authorList>
    </citation>
    <scope>NUCLEOTIDE SEQUENCE</scope>
</reference>
<evidence type="ECO:0000256" key="2">
    <source>
        <dbReference type="SAM" id="MobiDB-lite"/>
    </source>
</evidence>
<dbReference type="Pfam" id="PF13432">
    <property type="entry name" value="TPR_16"/>
    <property type="match status" value="1"/>
</dbReference>